<sequence>MFFISKAPFLLATAPLAVPFNVIETDSAGCPSDVVTLPFMLPVFWANIAKLVNRKKNDKKST</sequence>
<evidence type="ECO:0000313" key="2">
    <source>
        <dbReference type="Proteomes" id="UP001202248"/>
    </source>
</evidence>
<accession>A0ABS9SQG8</accession>
<dbReference type="EMBL" id="JAKWBL010000004">
    <property type="protein sequence ID" value="MCH5600612.1"/>
    <property type="molecule type" value="Genomic_DNA"/>
</dbReference>
<reference evidence="1 2" key="1">
    <citation type="submission" date="2022-02" db="EMBL/GenBank/DDBJ databases">
        <authorList>
            <person name="Min J."/>
        </authorList>
    </citation>
    <scope>NUCLEOTIDE SEQUENCE [LARGE SCALE GENOMIC DNA]</scope>
    <source>
        <strain evidence="1 2">GR10-1</strain>
    </source>
</reference>
<comment type="caution">
    <text evidence="1">The sequence shown here is derived from an EMBL/GenBank/DDBJ whole genome shotgun (WGS) entry which is preliminary data.</text>
</comment>
<evidence type="ECO:0000313" key="1">
    <source>
        <dbReference type="EMBL" id="MCH5600612.1"/>
    </source>
</evidence>
<organism evidence="1 2">
    <name type="scientific">Niabella ginsengisoli</name>
    <dbReference type="NCBI Taxonomy" id="522298"/>
    <lineage>
        <taxon>Bacteria</taxon>
        <taxon>Pseudomonadati</taxon>
        <taxon>Bacteroidota</taxon>
        <taxon>Chitinophagia</taxon>
        <taxon>Chitinophagales</taxon>
        <taxon>Chitinophagaceae</taxon>
        <taxon>Niabella</taxon>
    </lineage>
</organism>
<name>A0ABS9SQG8_9BACT</name>
<protein>
    <submittedName>
        <fullName evidence="1">Uncharacterized protein</fullName>
    </submittedName>
</protein>
<proteinExistence type="predicted"/>
<gene>
    <name evidence="1" type="ORF">MKP09_23205</name>
</gene>
<keyword evidence="2" id="KW-1185">Reference proteome</keyword>
<dbReference type="Proteomes" id="UP001202248">
    <property type="component" value="Unassembled WGS sequence"/>
</dbReference>
<dbReference type="RefSeq" id="WP_240832930.1">
    <property type="nucleotide sequence ID" value="NZ_JAKWBL010000004.1"/>
</dbReference>